<dbReference type="GO" id="GO:0000976">
    <property type="term" value="F:transcription cis-regulatory region binding"/>
    <property type="evidence" value="ECO:0007669"/>
    <property type="project" value="TreeGrafter"/>
</dbReference>
<dbReference type="InterPro" id="IPR009057">
    <property type="entry name" value="Homeodomain-like_sf"/>
</dbReference>
<dbReference type="PROSITE" id="PS01081">
    <property type="entry name" value="HTH_TETR_1"/>
    <property type="match status" value="1"/>
</dbReference>
<protein>
    <submittedName>
        <fullName evidence="6">Transcriptional regulator, TetR family</fullName>
    </submittedName>
</protein>
<keyword evidence="2 4" id="KW-0238">DNA-binding</keyword>
<dbReference type="Gene3D" id="1.10.10.60">
    <property type="entry name" value="Homeodomain-like"/>
    <property type="match status" value="1"/>
</dbReference>
<gene>
    <name evidence="6" type="ORF">SAMN06295879_2233</name>
</gene>
<dbReference type="Gene3D" id="1.10.357.10">
    <property type="entry name" value="Tetracycline Repressor, domain 2"/>
    <property type="match status" value="1"/>
</dbReference>
<dbReference type="Proteomes" id="UP000189735">
    <property type="component" value="Unassembled WGS sequence"/>
</dbReference>
<keyword evidence="1" id="KW-0805">Transcription regulation</keyword>
<name>A0A1T4Y3M5_9MICO</name>
<dbReference type="InterPro" id="IPR023772">
    <property type="entry name" value="DNA-bd_HTH_TetR-type_CS"/>
</dbReference>
<dbReference type="Pfam" id="PF00440">
    <property type="entry name" value="TetR_N"/>
    <property type="match status" value="1"/>
</dbReference>
<reference evidence="7" key="1">
    <citation type="submission" date="2017-02" db="EMBL/GenBank/DDBJ databases">
        <authorList>
            <person name="Varghese N."/>
            <person name="Submissions S."/>
        </authorList>
    </citation>
    <scope>NUCLEOTIDE SEQUENCE [LARGE SCALE GENOMIC DNA]</scope>
    <source>
        <strain evidence="7">VKM Ac-2052</strain>
    </source>
</reference>
<evidence type="ECO:0000256" key="4">
    <source>
        <dbReference type="PROSITE-ProRule" id="PRU00335"/>
    </source>
</evidence>
<dbReference type="GO" id="GO:0003700">
    <property type="term" value="F:DNA-binding transcription factor activity"/>
    <property type="evidence" value="ECO:0007669"/>
    <property type="project" value="TreeGrafter"/>
</dbReference>
<feature type="domain" description="HTH tetR-type" evidence="5">
    <location>
        <begin position="17"/>
        <end position="77"/>
    </location>
</feature>
<sequence length="217" mass="23897">MVFMHDAPSGLRERKRANTAEAIHVAAAELVLERGLDATTIDAISERADISPRTFFNYFPTKEDAVLGIDEAAVAAELDRVREHDPDILAAVFELIYAVFQASGGNHRHTELKRSVMREYPQLMTRQMVRVADLEDRLSSIIAGWLGDDAAFAAGNEAQRNDEAQLILGVCLATVRTAMKQWAAEPAASGTQRAAADTRRNFEDAISTLKTVMKKLV</sequence>
<organism evidence="6 7">
    <name type="scientific">Agreia bicolorata</name>
    <dbReference type="NCBI Taxonomy" id="110935"/>
    <lineage>
        <taxon>Bacteria</taxon>
        <taxon>Bacillati</taxon>
        <taxon>Actinomycetota</taxon>
        <taxon>Actinomycetes</taxon>
        <taxon>Micrococcales</taxon>
        <taxon>Microbacteriaceae</taxon>
        <taxon>Agreia</taxon>
    </lineage>
</organism>
<evidence type="ECO:0000313" key="7">
    <source>
        <dbReference type="Proteomes" id="UP000189735"/>
    </source>
</evidence>
<evidence type="ECO:0000256" key="3">
    <source>
        <dbReference type="ARBA" id="ARBA00023163"/>
    </source>
</evidence>
<evidence type="ECO:0000259" key="5">
    <source>
        <dbReference type="PROSITE" id="PS50977"/>
    </source>
</evidence>
<evidence type="ECO:0000256" key="1">
    <source>
        <dbReference type="ARBA" id="ARBA00023015"/>
    </source>
</evidence>
<dbReference type="InterPro" id="IPR050109">
    <property type="entry name" value="HTH-type_TetR-like_transc_reg"/>
</dbReference>
<accession>A0A1T4Y3M5</accession>
<dbReference type="PANTHER" id="PTHR30055:SF238">
    <property type="entry name" value="MYCOFACTOCIN BIOSYNTHESIS TRANSCRIPTIONAL REGULATOR MFTR-RELATED"/>
    <property type="match status" value="1"/>
</dbReference>
<dbReference type="AlphaFoldDB" id="A0A1T4Y3M5"/>
<evidence type="ECO:0000256" key="2">
    <source>
        <dbReference type="ARBA" id="ARBA00023125"/>
    </source>
</evidence>
<proteinExistence type="predicted"/>
<dbReference type="EMBL" id="FUYG01000005">
    <property type="protein sequence ID" value="SKA96427.1"/>
    <property type="molecule type" value="Genomic_DNA"/>
</dbReference>
<dbReference type="PANTHER" id="PTHR30055">
    <property type="entry name" value="HTH-TYPE TRANSCRIPTIONAL REGULATOR RUTR"/>
    <property type="match status" value="1"/>
</dbReference>
<dbReference type="InterPro" id="IPR001647">
    <property type="entry name" value="HTH_TetR"/>
</dbReference>
<dbReference type="SUPFAM" id="SSF46689">
    <property type="entry name" value="Homeodomain-like"/>
    <property type="match status" value="1"/>
</dbReference>
<evidence type="ECO:0000313" key="6">
    <source>
        <dbReference type="EMBL" id="SKA96427.1"/>
    </source>
</evidence>
<keyword evidence="3" id="KW-0804">Transcription</keyword>
<dbReference type="PROSITE" id="PS50977">
    <property type="entry name" value="HTH_TETR_2"/>
    <property type="match status" value="1"/>
</dbReference>
<feature type="DNA-binding region" description="H-T-H motif" evidence="4">
    <location>
        <begin position="40"/>
        <end position="59"/>
    </location>
</feature>